<dbReference type="RefSeq" id="WP_205007340.1">
    <property type="nucleotide sequence ID" value="NZ_CBCRXA010000023.1"/>
</dbReference>
<keyword evidence="5 7" id="KW-1133">Transmembrane helix</keyword>
<evidence type="ECO:0000256" key="7">
    <source>
        <dbReference type="SAM" id="Phobius"/>
    </source>
</evidence>
<evidence type="ECO:0000256" key="6">
    <source>
        <dbReference type="ARBA" id="ARBA00023136"/>
    </source>
</evidence>
<evidence type="ECO:0000259" key="8">
    <source>
        <dbReference type="Pfam" id="PF00535"/>
    </source>
</evidence>
<keyword evidence="2" id="KW-0328">Glycosyltransferase</keyword>
<dbReference type="Pfam" id="PF00535">
    <property type="entry name" value="Glycos_transf_2"/>
    <property type="match status" value="1"/>
</dbReference>
<dbReference type="InterPro" id="IPR001173">
    <property type="entry name" value="Glyco_trans_2-like"/>
</dbReference>
<comment type="caution">
    <text evidence="9">The sequence shown here is derived from an EMBL/GenBank/DDBJ whole genome shotgun (WGS) entry which is preliminary data.</text>
</comment>
<reference evidence="9 10" key="1">
    <citation type="submission" date="2021-01" db="EMBL/GenBank/DDBJ databases">
        <title>Genomic Encyclopedia of Type Strains, Phase IV (KMG-IV): sequencing the most valuable type-strain genomes for metagenomic binning, comparative biology and taxonomic classification.</title>
        <authorList>
            <person name="Goeker M."/>
        </authorList>
    </citation>
    <scope>NUCLEOTIDE SEQUENCE [LARGE SCALE GENOMIC DNA]</scope>
    <source>
        <strain evidence="9 10">DSM 100968</strain>
    </source>
</reference>
<name>A0ABS2QAH2_9BACL</name>
<feature type="transmembrane region" description="Helical" evidence="7">
    <location>
        <begin position="234"/>
        <end position="254"/>
    </location>
</feature>
<dbReference type="InterPro" id="IPR050256">
    <property type="entry name" value="Glycosyltransferase_2"/>
</dbReference>
<dbReference type="PANTHER" id="PTHR48090">
    <property type="entry name" value="UNDECAPRENYL-PHOSPHATE 4-DEOXY-4-FORMAMIDO-L-ARABINOSE TRANSFERASE-RELATED"/>
    <property type="match status" value="1"/>
</dbReference>
<accession>A0ABS2QAH2</accession>
<dbReference type="PANTHER" id="PTHR48090:SF1">
    <property type="entry name" value="PROPHAGE BACTOPRENOL GLUCOSYL TRANSFERASE HOMOLOG"/>
    <property type="match status" value="1"/>
</dbReference>
<evidence type="ECO:0000313" key="9">
    <source>
        <dbReference type="EMBL" id="MBM7658787.1"/>
    </source>
</evidence>
<keyword evidence="6 7" id="KW-0472">Membrane</keyword>
<gene>
    <name evidence="9" type="ORF">JOC27_002249</name>
</gene>
<feature type="domain" description="Glycosyltransferase 2-like" evidence="8">
    <location>
        <begin position="7"/>
        <end position="134"/>
    </location>
</feature>
<organism evidence="9 10">
    <name type="scientific">Sporolactobacillus spathodeae</name>
    <dbReference type="NCBI Taxonomy" id="1465502"/>
    <lineage>
        <taxon>Bacteria</taxon>
        <taxon>Bacillati</taxon>
        <taxon>Bacillota</taxon>
        <taxon>Bacilli</taxon>
        <taxon>Bacillales</taxon>
        <taxon>Sporolactobacillaceae</taxon>
        <taxon>Sporolactobacillus</taxon>
    </lineage>
</organism>
<keyword evidence="3" id="KW-0808">Transferase</keyword>
<evidence type="ECO:0000256" key="5">
    <source>
        <dbReference type="ARBA" id="ARBA00022989"/>
    </source>
</evidence>
<feature type="transmembrane region" description="Helical" evidence="7">
    <location>
        <begin position="266"/>
        <end position="286"/>
    </location>
</feature>
<dbReference type="InterPro" id="IPR029044">
    <property type="entry name" value="Nucleotide-diphossugar_trans"/>
</dbReference>
<sequence>MPESIVTIIVPCYNEEKILDTTIPRLRAILLQACKDHLIDSASTLLLVDDGSTDRSWEIITHFVNKYREVTGLKLSRNFGHPHALIAGIESARPYSDCVITINANLQAGDQVIPEFLKKYHEGCDFVRGVRNRRMIRRARPIFYQTMQKLGMHLESNPADLYLLSRRALKEMNAFQDENIFLSDLYPLLGLQSADVSYTPKKRVTNSSKSRHFKGFHFFIDRIASSPFAPIRMVTYLGIGAIGIGILNGCHILMEQGFDYLSAGWNPIILSIWIVGGMQLIVIGMIGESIRKRYRKARRWLRHMDKKLLLHRAEKLEKYKKMKKTAY</sequence>
<evidence type="ECO:0000256" key="1">
    <source>
        <dbReference type="ARBA" id="ARBA00004141"/>
    </source>
</evidence>
<dbReference type="EMBL" id="JAFBEV010000023">
    <property type="protein sequence ID" value="MBM7658787.1"/>
    <property type="molecule type" value="Genomic_DNA"/>
</dbReference>
<dbReference type="Gene3D" id="3.90.550.10">
    <property type="entry name" value="Spore Coat Polysaccharide Biosynthesis Protein SpsA, Chain A"/>
    <property type="match status" value="1"/>
</dbReference>
<evidence type="ECO:0000256" key="2">
    <source>
        <dbReference type="ARBA" id="ARBA00022676"/>
    </source>
</evidence>
<keyword evidence="10" id="KW-1185">Reference proteome</keyword>
<protein>
    <submittedName>
        <fullName evidence="9">Glycosyltransferase involved in cell wall biosynthesis</fullName>
    </submittedName>
</protein>
<comment type="subcellular location">
    <subcellularLocation>
        <location evidence="1">Membrane</location>
        <topology evidence="1">Multi-pass membrane protein</topology>
    </subcellularLocation>
</comment>
<dbReference type="Proteomes" id="UP000823201">
    <property type="component" value="Unassembled WGS sequence"/>
</dbReference>
<dbReference type="SUPFAM" id="SSF53448">
    <property type="entry name" value="Nucleotide-diphospho-sugar transferases"/>
    <property type="match status" value="1"/>
</dbReference>
<proteinExistence type="predicted"/>
<evidence type="ECO:0000313" key="10">
    <source>
        <dbReference type="Proteomes" id="UP000823201"/>
    </source>
</evidence>
<keyword evidence="4 7" id="KW-0812">Transmembrane</keyword>
<evidence type="ECO:0000256" key="4">
    <source>
        <dbReference type="ARBA" id="ARBA00022692"/>
    </source>
</evidence>
<evidence type="ECO:0000256" key="3">
    <source>
        <dbReference type="ARBA" id="ARBA00022679"/>
    </source>
</evidence>